<dbReference type="EMBL" id="JPRH01000003">
    <property type="protein sequence ID" value="KFF13138.1"/>
    <property type="molecule type" value="Genomic_DNA"/>
</dbReference>
<reference evidence="2 3" key="1">
    <citation type="submission" date="2014-07" db="EMBL/GenBank/DDBJ databases">
        <title>Genome of Chryseobacterium soli DSM 19298.</title>
        <authorList>
            <person name="Stropko S.J."/>
            <person name="Pipes S.E."/>
            <person name="Newman J."/>
        </authorList>
    </citation>
    <scope>NUCLEOTIDE SEQUENCE [LARGE SCALE GENOMIC DNA]</scope>
    <source>
        <strain evidence="2 3">DSM 19298</strain>
    </source>
</reference>
<evidence type="ECO:0000256" key="1">
    <source>
        <dbReference type="SAM" id="MobiDB-lite"/>
    </source>
</evidence>
<dbReference type="STRING" id="445961.IW15_10300"/>
<sequence>MTCNKNSSSSSNSSYSSNYQPQSYQSVTSAIEESKNNYRNNIQNISNDIFYESYDSINKLGDSEMTIYHIKKIKKDTLLPLDLSAKLNVEANSYIQKNYDDSLKLAVKLPDNTSIFMHSYEAKNGDALDNLKALKKKKSIQNISLKLDQPNSKFVSYNYQQNGKKYNGYALISKEDGQYTSIEFENNKLSKEELEMKTFKFLAQLTK</sequence>
<dbReference type="AlphaFoldDB" id="A0A086A8X4"/>
<protein>
    <submittedName>
        <fullName evidence="2">Uncharacterized protein</fullName>
    </submittedName>
</protein>
<proteinExistence type="predicted"/>
<dbReference type="Proteomes" id="UP000028705">
    <property type="component" value="Unassembled WGS sequence"/>
</dbReference>
<organism evidence="2 3">
    <name type="scientific">Chryseobacterium soli</name>
    <dbReference type="NCBI Taxonomy" id="445961"/>
    <lineage>
        <taxon>Bacteria</taxon>
        <taxon>Pseudomonadati</taxon>
        <taxon>Bacteroidota</taxon>
        <taxon>Flavobacteriia</taxon>
        <taxon>Flavobacteriales</taxon>
        <taxon>Weeksellaceae</taxon>
        <taxon>Chryseobacterium group</taxon>
        <taxon>Chryseobacterium</taxon>
    </lineage>
</organism>
<gene>
    <name evidence="2" type="ORF">IW15_10300</name>
</gene>
<evidence type="ECO:0000313" key="2">
    <source>
        <dbReference type="EMBL" id="KFF13138.1"/>
    </source>
</evidence>
<dbReference type="eggNOG" id="ENOG50345NZ">
    <property type="taxonomic scope" value="Bacteria"/>
</dbReference>
<evidence type="ECO:0000313" key="3">
    <source>
        <dbReference type="Proteomes" id="UP000028705"/>
    </source>
</evidence>
<name>A0A086A8X4_9FLAO</name>
<accession>A0A086A8X4</accession>
<keyword evidence="3" id="KW-1185">Reference proteome</keyword>
<feature type="region of interest" description="Disordered" evidence="1">
    <location>
        <begin position="1"/>
        <end position="20"/>
    </location>
</feature>
<comment type="caution">
    <text evidence="2">The sequence shown here is derived from an EMBL/GenBank/DDBJ whole genome shotgun (WGS) entry which is preliminary data.</text>
</comment>